<sequence length="89" mass="9076">MNATIEFPALSLVDPEPAMSTPPTGPQGPASPAPTATSIPVTGRRWSDGAGTYAPVDPNAAGPWRSSGRTSSPRCPSRPWKAATSCCAP</sequence>
<evidence type="ECO:0000313" key="2">
    <source>
        <dbReference type="EMBL" id="QJW84243.1"/>
    </source>
</evidence>
<evidence type="ECO:0000313" key="3">
    <source>
        <dbReference type="Proteomes" id="UP000500826"/>
    </source>
</evidence>
<dbReference type="EMBL" id="CP053418">
    <property type="protein sequence ID" value="QJW84243.1"/>
    <property type="molecule type" value="Genomic_DNA"/>
</dbReference>
<feature type="region of interest" description="Disordered" evidence="1">
    <location>
        <begin position="1"/>
        <end position="89"/>
    </location>
</feature>
<evidence type="ECO:0000256" key="1">
    <source>
        <dbReference type="SAM" id="MobiDB-lite"/>
    </source>
</evidence>
<accession>A0ABX6P2E4</accession>
<gene>
    <name evidence="2" type="ORF">HK414_11540</name>
</gene>
<proteinExistence type="predicted"/>
<feature type="compositionally biased region" description="Pro residues" evidence="1">
    <location>
        <begin position="23"/>
        <end position="32"/>
    </location>
</feature>
<organism evidence="2 3">
    <name type="scientific">Ramlibacter terrae</name>
    <dbReference type="NCBI Taxonomy" id="2732511"/>
    <lineage>
        <taxon>Bacteria</taxon>
        <taxon>Pseudomonadati</taxon>
        <taxon>Pseudomonadota</taxon>
        <taxon>Betaproteobacteria</taxon>
        <taxon>Burkholderiales</taxon>
        <taxon>Comamonadaceae</taxon>
        <taxon>Ramlibacter</taxon>
    </lineage>
</organism>
<reference evidence="2 3" key="1">
    <citation type="submission" date="2020-05" db="EMBL/GenBank/DDBJ databases">
        <title>Ramlibacter rhizophilus sp. nov., isolated from rhizosphere soil of national flower Mugunghwa from South Korea.</title>
        <authorList>
            <person name="Zheng-Fei Y."/>
            <person name="Huan T."/>
        </authorList>
    </citation>
    <scope>NUCLEOTIDE SEQUENCE [LARGE SCALE GENOMIC DNA]</scope>
    <source>
        <strain evidence="2 3">H242</strain>
    </source>
</reference>
<keyword evidence="3" id="KW-1185">Reference proteome</keyword>
<dbReference type="Proteomes" id="UP000500826">
    <property type="component" value="Chromosome"/>
</dbReference>
<name>A0ABX6P2E4_9BURK</name>
<reference evidence="2 3" key="2">
    <citation type="submission" date="2020-05" db="EMBL/GenBank/DDBJ databases">
        <authorList>
            <person name="Khan S.A."/>
            <person name="Jeon C.O."/>
            <person name="Chun B.H."/>
        </authorList>
    </citation>
    <scope>NUCLEOTIDE SEQUENCE [LARGE SCALE GENOMIC DNA]</scope>
    <source>
        <strain evidence="2 3">H242</strain>
    </source>
</reference>
<protein>
    <submittedName>
        <fullName evidence="2">Uncharacterized protein</fullName>
    </submittedName>
</protein>